<keyword evidence="1 4" id="KW-0328">Glycosyltransferase</keyword>
<reference evidence="7" key="1">
    <citation type="submission" date="2018-11" db="EMBL/GenBank/DDBJ databases">
        <title>Genome sequencing of a novel mesophilic and cellulolytic organism within the genus Hungateiclostridium.</title>
        <authorList>
            <person name="Rettenmaier R."/>
            <person name="Liebl W."/>
            <person name="Zverlov V."/>
        </authorList>
    </citation>
    <scope>NUCLEOTIDE SEQUENCE [LARGE SCALE GENOMIC DNA]</scope>
    <source>
        <strain evidence="7">N2K1</strain>
    </source>
</reference>
<evidence type="ECO:0000256" key="1">
    <source>
        <dbReference type="ARBA" id="ARBA00022676"/>
    </source>
</evidence>
<dbReference type="InterPro" id="IPR000845">
    <property type="entry name" value="Nucleoside_phosphorylase_d"/>
</dbReference>
<dbReference type="AlphaFoldDB" id="A0A4Q0I749"/>
<dbReference type="Pfam" id="PF01048">
    <property type="entry name" value="PNP_UDP_1"/>
    <property type="match status" value="1"/>
</dbReference>
<feature type="binding site" evidence="4">
    <location>
        <position position="13"/>
    </location>
    <ligand>
        <name>phosphate</name>
        <dbReference type="ChEBI" id="CHEBI:43474"/>
    </ligand>
</feature>
<comment type="pathway">
    <text evidence="4">Purine metabolism; purine nucleoside salvage.</text>
</comment>
<evidence type="ECO:0000256" key="2">
    <source>
        <dbReference type="ARBA" id="ARBA00022679"/>
    </source>
</evidence>
<dbReference type="HAMAP" id="MF_01963">
    <property type="entry name" value="MTAP"/>
    <property type="match status" value="1"/>
</dbReference>
<dbReference type="GO" id="GO:0006166">
    <property type="term" value="P:purine ribonucleoside salvage"/>
    <property type="evidence" value="ECO:0007669"/>
    <property type="project" value="UniProtKB-UniRule"/>
</dbReference>
<evidence type="ECO:0000256" key="4">
    <source>
        <dbReference type="HAMAP-Rule" id="MF_01963"/>
    </source>
</evidence>
<feature type="site" description="Important for substrate specificity" evidence="4">
    <location>
        <position position="224"/>
    </location>
</feature>
<dbReference type="GO" id="GO:0019509">
    <property type="term" value="P:L-methionine salvage from methylthioadenosine"/>
    <property type="evidence" value="ECO:0007669"/>
    <property type="project" value="TreeGrafter"/>
</dbReference>
<dbReference type="Gene3D" id="3.40.50.1580">
    <property type="entry name" value="Nucleoside phosphorylase domain"/>
    <property type="match status" value="1"/>
</dbReference>
<protein>
    <recommendedName>
        <fullName evidence="4">Purine nucleoside phosphorylase</fullName>
        <shortName evidence="4">PNP</shortName>
        <ecNumber evidence="4">2.4.2.1</ecNumber>
    </recommendedName>
</protein>
<dbReference type="InterPro" id="IPR035994">
    <property type="entry name" value="Nucleoside_phosphorylase_sf"/>
</dbReference>
<dbReference type="RefSeq" id="WP_069193886.1">
    <property type="nucleotide sequence ID" value="NZ_RLII01000002.1"/>
</dbReference>
<feature type="binding site" evidence="4">
    <location>
        <begin position="208"/>
        <end position="210"/>
    </location>
    <ligand>
        <name>substrate</name>
    </ligand>
</feature>
<evidence type="ECO:0000259" key="5">
    <source>
        <dbReference type="Pfam" id="PF01048"/>
    </source>
</evidence>
<comment type="subunit">
    <text evidence="4">Homohexamer. Dimer of a homotrimer.</text>
</comment>
<gene>
    <name evidence="6" type="ORF">EFD62_02650</name>
</gene>
<evidence type="ECO:0000256" key="3">
    <source>
        <dbReference type="ARBA" id="ARBA00022726"/>
    </source>
</evidence>
<proteinExistence type="inferred from homology"/>
<feature type="binding site" evidence="4">
    <location>
        <position position="185"/>
    </location>
    <ligand>
        <name>phosphate</name>
        <dbReference type="ChEBI" id="CHEBI:43474"/>
    </ligand>
</feature>
<comment type="caution">
    <text evidence="6">The sequence shown here is derived from an EMBL/GenBank/DDBJ whole genome shotgun (WGS) entry which is preliminary data.</text>
</comment>
<dbReference type="OrthoDB" id="1523230at2"/>
<dbReference type="InterPro" id="IPR018099">
    <property type="entry name" value="Purine_phosphorylase-2_CS"/>
</dbReference>
<name>A0A4Q0I749_9FIRM</name>
<comment type="similarity">
    <text evidence="4">Belongs to the PNP/MTAP phosphorylase family. MTAP subfamily.</text>
</comment>
<comment type="catalytic activity">
    <reaction evidence="4">
        <text>a purine D-ribonucleoside + phosphate = a purine nucleobase + alpha-D-ribose 1-phosphate</text>
        <dbReference type="Rhea" id="RHEA:19805"/>
        <dbReference type="ChEBI" id="CHEBI:26386"/>
        <dbReference type="ChEBI" id="CHEBI:43474"/>
        <dbReference type="ChEBI" id="CHEBI:57720"/>
        <dbReference type="ChEBI" id="CHEBI:142355"/>
        <dbReference type="EC" id="2.4.2.1"/>
    </reaction>
</comment>
<dbReference type="EMBL" id="RLII01000002">
    <property type="protein sequence ID" value="RXE60148.1"/>
    <property type="molecule type" value="Genomic_DNA"/>
</dbReference>
<keyword evidence="3 4" id="KW-0660">Purine salvage</keyword>
<dbReference type="PANTHER" id="PTHR42679">
    <property type="entry name" value="S-METHYL-5'-THIOADENOSINE PHOSPHORYLASE"/>
    <property type="match status" value="1"/>
</dbReference>
<dbReference type="NCBIfam" id="TIGR01694">
    <property type="entry name" value="MTAP"/>
    <property type="match status" value="1"/>
</dbReference>
<dbReference type="SUPFAM" id="SSF53167">
    <property type="entry name" value="Purine and uridine phosphorylases"/>
    <property type="match status" value="1"/>
</dbReference>
<dbReference type="NCBIfam" id="NF005876">
    <property type="entry name" value="PRK07823.1"/>
    <property type="match status" value="1"/>
</dbReference>
<dbReference type="InterPro" id="IPR010044">
    <property type="entry name" value="MTAP"/>
</dbReference>
<comment type="miscellaneous">
    <text evidence="4">Although this enzyme belongs to the family of MTA phosphorylases based on sequence homology, it lacks several conserved amino acids in the substrate binding pocket that confer specificity towards MTA.</text>
</comment>
<dbReference type="GO" id="GO:0005829">
    <property type="term" value="C:cytosol"/>
    <property type="evidence" value="ECO:0007669"/>
    <property type="project" value="TreeGrafter"/>
</dbReference>
<dbReference type="UniPathway" id="UPA00606"/>
<feature type="domain" description="Nucleoside phosphorylase" evidence="5">
    <location>
        <begin position="6"/>
        <end position="246"/>
    </location>
</feature>
<keyword evidence="7" id="KW-1185">Reference proteome</keyword>
<dbReference type="EC" id="2.4.2.1" evidence="4"/>
<feature type="binding site" evidence="4">
    <location>
        <position position="184"/>
    </location>
    <ligand>
        <name>substrate</name>
    </ligand>
</feature>
<feature type="site" description="Important for substrate specificity" evidence="4">
    <location>
        <position position="166"/>
    </location>
</feature>
<dbReference type="FunFam" id="3.40.50.1580:FF:000012">
    <property type="entry name" value="Probable 6-oxopurine nucleoside phosphorylase"/>
    <property type="match status" value="1"/>
</dbReference>
<evidence type="ECO:0000313" key="6">
    <source>
        <dbReference type="EMBL" id="RXE60148.1"/>
    </source>
</evidence>
<organism evidence="6 7">
    <name type="scientific">Acetivibrio mesophilus</name>
    <dbReference type="NCBI Taxonomy" id="2487273"/>
    <lineage>
        <taxon>Bacteria</taxon>
        <taxon>Bacillati</taxon>
        <taxon>Bacillota</taxon>
        <taxon>Clostridia</taxon>
        <taxon>Eubacteriales</taxon>
        <taxon>Oscillospiraceae</taxon>
        <taxon>Acetivibrio</taxon>
    </lineage>
</organism>
<dbReference type="PROSITE" id="PS01240">
    <property type="entry name" value="PNP_MTAP_2"/>
    <property type="match status" value="1"/>
</dbReference>
<dbReference type="CDD" id="cd09010">
    <property type="entry name" value="MTAP_SsMTAPII_like_MTIP"/>
    <property type="match status" value="1"/>
</dbReference>
<keyword evidence="2 4" id="KW-0808">Transferase</keyword>
<dbReference type="Proteomes" id="UP000289166">
    <property type="component" value="Unassembled WGS sequence"/>
</dbReference>
<dbReference type="GO" id="GO:0017061">
    <property type="term" value="F:S-methyl-5-thioadenosine phosphorylase activity"/>
    <property type="evidence" value="ECO:0007669"/>
    <property type="project" value="InterPro"/>
</dbReference>
<comment type="function">
    <text evidence="4">Purine nucleoside phosphorylase involved in purine salvage.</text>
</comment>
<evidence type="ECO:0000313" key="7">
    <source>
        <dbReference type="Proteomes" id="UP000289166"/>
    </source>
</evidence>
<feature type="binding site" evidence="4">
    <location>
        <begin position="53"/>
        <end position="54"/>
    </location>
    <ligand>
        <name>phosphate</name>
        <dbReference type="ChEBI" id="CHEBI:43474"/>
    </ligand>
</feature>
<sequence length="268" mass="29971">MNYKADIGVFGGSGFYSFLENVEEIEMETPYGKPSDKIAIATYGDKKIAFLPRHGKNHQFPPHMIPYRANLYAMKKLGVKKILAPTSSGSLQPNIKPGDFVICDQFVDRTTGRKDTFYDGPVTKHISSAHPYCPELRKIAIEVGKDLGITTHEKGTVVVIQGPRFSTVAESRWFNKMGWDVINMTQYPEAYLARELGICYANISLITDYDAGLEGRDDIAPVTEDAVLKVFAENNEKVKNMLFEVIGRIDLENDKFTCCNVDLTGIDL</sequence>
<comment type="caution">
    <text evidence="4">Lacks conserved residue(s) required for the propagation of feature annotation.</text>
</comment>
<accession>A0A4Q0I749</accession>
<dbReference type="PANTHER" id="PTHR42679:SF2">
    <property type="entry name" value="S-METHYL-5'-THIOADENOSINE PHOSPHORYLASE"/>
    <property type="match status" value="1"/>
</dbReference>